<dbReference type="Proteomes" id="UP000694844">
    <property type="component" value="Chromosome 3"/>
</dbReference>
<dbReference type="AlphaFoldDB" id="A0A8B8D5U3"/>
<feature type="compositionally biased region" description="Basic and acidic residues" evidence="1">
    <location>
        <begin position="212"/>
        <end position="225"/>
    </location>
</feature>
<dbReference type="OrthoDB" id="5986703at2759"/>
<dbReference type="GeneID" id="111123859"/>
<gene>
    <name evidence="3" type="primary">LOC111123859</name>
</gene>
<name>A0A8B8D5U3_CRAVI</name>
<dbReference type="InterPro" id="IPR035983">
    <property type="entry name" value="Hect_E3_ubiquitin_ligase"/>
</dbReference>
<protein>
    <submittedName>
        <fullName evidence="3">Uncharacterized protein LOC111123859</fullName>
    </submittedName>
</protein>
<dbReference type="RefSeq" id="XP_022322206.1">
    <property type="nucleotide sequence ID" value="XM_022466498.1"/>
</dbReference>
<reference evidence="3" key="1">
    <citation type="submission" date="2025-08" db="UniProtKB">
        <authorList>
            <consortium name="RefSeq"/>
        </authorList>
    </citation>
    <scope>IDENTIFICATION</scope>
    <source>
        <tissue evidence="3">Whole sample</tissue>
    </source>
</reference>
<keyword evidence="2" id="KW-1185">Reference proteome</keyword>
<evidence type="ECO:0000313" key="3">
    <source>
        <dbReference type="RefSeq" id="XP_022322206.1"/>
    </source>
</evidence>
<dbReference type="SUPFAM" id="SSF56204">
    <property type="entry name" value="Hect, E3 ligase catalytic domain"/>
    <property type="match status" value="1"/>
</dbReference>
<feature type="region of interest" description="Disordered" evidence="1">
    <location>
        <begin position="81"/>
        <end position="111"/>
    </location>
</feature>
<proteinExistence type="predicted"/>
<sequence>MDDPGWKFLGLPEESIRKMEQEKIDKELIISMTDEELSSYIPKHGDRLRLKRFLTRSQKEEKQNHKRENLLSILRKKIEDKRHRKPKIDSSAEEESEEMRPRQLGNRNAQKQTRKIELGWIHLGVQVRLRKGGGTMKINIKKDATKKDMIKEGIQLFFPHGESPKGPVSEFVCDVKDFSSRSISEDKTVREMYNETKIPLLRFYFTTEKIESKTDSKKDESRGSEEIPGQSNHGEISDDDDELPDLHVTLRSKRKERNDETDEGSDSGKKQHDILQQAINLAGIIDDSDEMTVSNIDNTNALEATNEILPPTSPIEHKITLHRGQVLKEMIREFKKIDPFSDIVTMTVLLPNGVPETAEDGGGVTRDVLCEFWNSFFEECTLGSSFKVPCLRHDFGELEWQSVGKIIVFGWGNVGYFPIQLSIAFLEQCLFNTVKSNLLQEFLKFIPESDAVCLKSALNDIGSVDMDEFLEILDQHEIKRVPRQDTIEKILEEIAHKELVQSSMFVIDCIAPFLKKLSISEEELKTMFESLCPTTRKVSALLKFPEVMSPEEIVVSNHPRRFVRELDIATLKKFMRFCTGSDLLLQDHIDVSFVNVTGIARRPVAHTCSCLLEIPKTYESFPGFRTEFLAVLNANVSIMDII</sequence>
<dbReference type="KEGG" id="cvn:111123859"/>
<organism evidence="2 3">
    <name type="scientific">Crassostrea virginica</name>
    <name type="common">Eastern oyster</name>
    <dbReference type="NCBI Taxonomy" id="6565"/>
    <lineage>
        <taxon>Eukaryota</taxon>
        <taxon>Metazoa</taxon>
        <taxon>Spiralia</taxon>
        <taxon>Lophotrochozoa</taxon>
        <taxon>Mollusca</taxon>
        <taxon>Bivalvia</taxon>
        <taxon>Autobranchia</taxon>
        <taxon>Pteriomorphia</taxon>
        <taxon>Ostreida</taxon>
        <taxon>Ostreoidea</taxon>
        <taxon>Ostreidae</taxon>
        <taxon>Crassostrea</taxon>
    </lineage>
</organism>
<accession>A0A8B8D5U3</accession>
<feature type="region of interest" description="Disordered" evidence="1">
    <location>
        <begin position="212"/>
        <end position="272"/>
    </location>
</feature>
<evidence type="ECO:0000313" key="2">
    <source>
        <dbReference type="Proteomes" id="UP000694844"/>
    </source>
</evidence>
<evidence type="ECO:0000256" key="1">
    <source>
        <dbReference type="SAM" id="MobiDB-lite"/>
    </source>
</evidence>
<dbReference type="GO" id="GO:0004842">
    <property type="term" value="F:ubiquitin-protein transferase activity"/>
    <property type="evidence" value="ECO:0007669"/>
    <property type="project" value="InterPro"/>
</dbReference>